<dbReference type="EMBL" id="DS989859">
    <property type="protein sequence ID" value="EDX73184.1"/>
    <property type="molecule type" value="Genomic_DNA"/>
</dbReference>
<feature type="compositionally biased region" description="Basic and acidic residues" evidence="1">
    <location>
        <begin position="66"/>
        <end position="77"/>
    </location>
</feature>
<organism evidence="2 3">
    <name type="scientific">Coleofasciculus chthonoplastes PCC 7420</name>
    <dbReference type="NCBI Taxonomy" id="118168"/>
    <lineage>
        <taxon>Bacteria</taxon>
        <taxon>Bacillati</taxon>
        <taxon>Cyanobacteriota</taxon>
        <taxon>Cyanophyceae</taxon>
        <taxon>Coleofasciculales</taxon>
        <taxon>Coleofasciculaceae</taxon>
        <taxon>Coleofasciculus</taxon>
    </lineage>
</organism>
<dbReference type="Proteomes" id="UP000003835">
    <property type="component" value="Unassembled WGS sequence"/>
</dbReference>
<evidence type="ECO:0000256" key="1">
    <source>
        <dbReference type="SAM" id="MobiDB-lite"/>
    </source>
</evidence>
<feature type="region of interest" description="Disordered" evidence="1">
    <location>
        <begin position="55"/>
        <end position="89"/>
    </location>
</feature>
<dbReference type="STRING" id="118168.MC7420_4431"/>
<dbReference type="RefSeq" id="WP_006103647.1">
    <property type="nucleotide sequence ID" value="NZ_DS989859.1"/>
</dbReference>
<protein>
    <submittedName>
        <fullName evidence="2">PEP-CTERM putative exosortase interaction domain protein</fullName>
    </submittedName>
</protein>
<dbReference type="InterPro" id="IPR013424">
    <property type="entry name" value="Ice-binding_C"/>
</dbReference>
<sequence>MSNRNTLLISAKLISLIAAIGLILPTGEAAKAATLRALNEGSVLSIFEECLNDGGALDTGKKPRPKPSDDAPWDHSQDSPNDGVDGDIIGGKDNRYELYGMSIKETVDSILVVLNGNMPLTGVEGTGADDGNTGWGDLFINLTDQDFTTASDAGDLFAVRFSPNSDSGAPEVGLYANVTAKSVTGENNGFSSIEAYNNAVVTRDCIPGLCEPSFGDLPATTTYFDQGQSLNSIASGEFIADIIYLSDSDLITAGYDLNQFDGNHNIAFKFDKSGICERDYCESVPEPGTVFGLATVGLIFASQISKRRRM</sequence>
<keyword evidence="3" id="KW-1185">Reference proteome</keyword>
<dbReference type="NCBIfam" id="NF041930">
    <property type="entry name" value="Xrt_dep_XDD3"/>
    <property type="match status" value="1"/>
</dbReference>
<dbReference type="NCBIfam" id="TIGR02595">
    <property type="entry name" value="PEP_CTERM"/>
    <property type="match status" value="1"/>
</dbReference>
<dbReference type="eggNOG" id="ENOG502ZBBC">
    <property type="taxonomic scope" value="Bacteria"/>
</dbReference>
<reference evidence="2 3" key="1">
    <citation type="submission" date="2008-07" db="EMBL/GenBank/DDBJ databases">
        <authorList>
            <person name="Tandeau de Marsac N."/>
            <person name="Ferriera S."/>
            <person name="Johnson J."/>
            <person name="Kravitz S."/>
            <person name="Beeson K."/>
            <person name="Sutton G."/>
            <person name="Rogers Y.-H."/>
            <person name="Friedman R."/>
            <person name="Frazier M."/>
            <person name="Venter J.C."/>
        </authorList>
    </citation>
    <scope>NUCLEOTIDE SEQUENCE [LARGE SCALE GENOMIC DNA]</scope>
    <source>
        <strain evidence="2 3">PCC 7420</strain>
    </source>
</reference>
<gene>
    <name evidence="2" type="ORF">MC7420_4431</name>
</gene>
<proteinExistence type="predicted"/>
<name>B4VY34_9CYAN</name>
<dbReference type="AlphaFoldDB" id="B4VY34"/>
<evidence type="ECO:0000313" key="3">
    <source>
        <dbReference type="Proteomes" id="UP000003835"/>
    </source>
</evidence>
<dbReference type="HOGENOM" id="CLU_077902_0_0_3"/>
<dbReference type="OrthoDB" id="532030at2"/>
<evidence type="ECO:0000313" key="2">
    <source>
        <dbReference type="EMBL" id="EDX73184.1"/>
    </source>
</evidence>
<accession>B4VY34</accession>